<feature type="transmembrane region" description="Helical" evidence="8">
    <location>
        <begin position="103"/>
        <end position="121"/>
    </location>
</feature>
<feature type="repeat" description="TPR" evidence="6">
    <location>
        <begin position="304"/>
        <end position="337"/>
    </location>
</feature>
<evidence type="ECO:0000313" key="11">
    <source>
        <dbReference type="Proteomes" id="UP000034753"/>
    </source>
</evidence>
<feature type="compositionally biased region" description="Polar residues" evidence="7">
    <location>
        <begin position="351"/>
        <end position="361"/>
    </location>
</feature>
<reference evidence="10 11" key="1">
    <citation type="journal article" date="2015" name="Nature">
        <title>rRNA introns, odd ribosomes, and small enigmatic genomes across a large radiation of phyla.</title>
        <authorList>
            <person name="Brown C.T."/>
            <person name="Hug L.A."/>
            <person name="Thomas B.C."/>
            <person name="Sharon I."/>
            <person name="Castelle C.J."/>
            <person name="Singh A."/>
            <person name="Wilkins M.J."/>
            <person name="Williams K.H."/>
            <person name="Banfield J.F."/>
        </authorList>
    </citation>
    <scope>NUCLEOTIDE SEQUENCE [LARGE SCALE GENOMIC DNA]</scope>
</reference>
<feature type="repeat" description="TPR" evidence="6">
    <location>
        <begin position="270"/>
        <end position="303"/>
    </location>
</feature>
<dbReference type="PROSITE" id="PS50005">
    <property type="entry name" value="TPR"/>
    <property type="match status" value="2"/>
</dbReference>
<dbReference type="SMART" id="SM00028">
    <property type="entry name" value="TPR"/>
    <property type="match status" value="3"/>
</dbReference>
<dbReference type="InterPro" id="IPR051791">
    <property type="entry name" value="Pra-immunoreactive"/>
</dbReference>
<feature type="transmembrane region" description="Helical" evidence="8">
    <location>
        <begin position="13"/>
        <end position="35"/>
    </location>
</feature>
<keyword evidence="5 8" id="KW-0472">Membrane</keyword>
<dbReference type="SUPFAM" id="SSF48452">
    <property type="entry name" value="TPR-like"/>
    <property type="match status" value="1"/>
</dbReference>
<gene>
    <name evidence="10" type="ORF">UU67_C0058G0007</name>
</gene>
<protein>
    <submittedName>
        <fullName evidence="10">Rhomboid protein membrane-associated serine peptidase</fullName>
    </submittedName>
</protein>
<evidence type="ECO:0000259" key="9">
    <source>
        <dbReference type="Pfam" id="PF06271"/>
    </source>
</evidence>
<dbReference type="Proteomes" id="UP000034753">
    <property type="component" value="Unassembled WGS sequence"/>
</dbReference>
<dbReference type="Pfam" id="PF06271">
    <property type="entry name" value="RDD"/>
    <property type="match status" value="1"/>
</dbReference>
<name>A0A0G0WGJ9_9BACT</name>
<keyword evidence="4 8" id="KW-1133">Transmembrane helix</keyword>
<evidence type="ECO:0000256" key="1">
    <source>
        <dbReference type="ARBA" id="ARBA00004651"/>
    </source>
</evidence>
<comment type="subcellular location">
    <subcellularLocation>
        <location evidence="1">Cell membrane</location>
        <topology evidence="1">Multi-pass membrane protein</topology>
    </subcellularLocation>
</comment>
<dbReference type="Pfam" id="PF13181">
    <property type="entry name" value="TPR_8"/>
    <property type="match status" value="2"/>
</dbReference>
<evidence type="ECO:0000256" key="4">
    <source>
        <dbReference type="ARBA" id="ARBA00022989"/>
    </source>
</evidence>
<evidence type="ECO:0000256" key="2">
    <source>
        <dbReference type="ARBA" id="ARBA00022475"/>
    </source>
</evidence>
<keyword evidence="6" id="KW-0802">TPR repeat</keyword>
<keyword evidence="2" id="KW-1003">Cell membrane</keyword>
<dbReference type="InterPro" id="IPR010432">
    <property type="entry name" value="RDD"/>
</dbReference>
<dbReference type="AlphaFoldDB" id="A0A0G0WGJ9"/>
<evidence type="ECO:0000256" key="3">
    <source>
        <dbReference type="ARBA" id="ARBA00022692"/>
    </source>
</evidence>
<dbReference type="PANTHER" id="PTHR36115:SF4">
    <property type="entry name" value="MEMBRANE PROTEIN"/>
    <property type="match status" value="1"/>
</dbReference>
<organism evidence="10 11">
    <name type="scientific">Candidatus Daviesbacteria bacterium GW2011_GWB1_41_5</name>
    <dbReference type="NCBI Taxonomy" id="1618429"/>
    <lineage>
        <taxon>Bacteria</taxon>
        <taxon>Candidatus Daviesiibacteriota</taxon>
    </lineage>
</organism>
<evidence type="ECO:0000256" key="5">
    <source>
        <dbReference type="ARBA" id="ARBA00023136"/>
    </source>
</evidence>
<feature type="domain" description="RDD" evidence="9">
    <location>
        <begin position="7"/>
        <end position="133"/>
    </location>
</feature>
<feature type="region of interest" description="Disordered" evidence="7">
    <location>
        <begin position="351"/>
        <end position="377"/>
    </location>
</feature>
<dbReference type="InterPro" id="IPR019734">
    <property type="entry name" value="TPR_rpt"/>
</dbReference>
<dbReference type="PROSITE" id="PS50293">
    <property type="entry name" value="TPR_REGION"/>
    <property type="match status" value="1"/>
</dbReference>
<evidence type="ECO:0000256" key="6">
    <source>
        <dbReference type="PROSITE-ProRule" id="PRU00339"/>
    </source>
</evidence>
<sequence length="473" mass="53598">MNKLSPAGFPLRLLAYLNDKSLLFLPSATVIFFISKNDTLTSIWQGIIILLIVVIFLFLFGMAYGVFFTYFFGGDLGKLLTGLRVRAQAGEKLPFNKILFRQLLSYRFSWLLFGLGFLSIFKDPNKQAWHDKTVDSNVFKVQPLLPLGLITLLVLLGVHAYFLKTSFDNFLNNPAKQEVLSLAAAYNQSKAAPQVSQQISDQQKIVVELVDSKEFDEALKAAQTMLQNSKTDLEKAYSYGTIGDIYLVQGNPVEAKKSYLESLKYSTKLYPVYSGLSEIAVDEKNYQQAEEYIRKSIDINPDLANSYYRLGIIMFLSKDQTQAVSNLEKAIQMDPNNQLYKSDLAKVKSGEQATPLQTDSASRPVAPQTRAATPAPATLNYTQQDIDDWKALTDFADKNLKDMQIFINNPKYDQTKVQRVNFLLTQMKSIAGRLYNKMQKGEVLTVQDEKDITIFDEDYLEEQKLVKELFPQP</sequence>
<comment type="caution">
    <text evidence="10">The sequence shown here is derived from an EMBL/GenBank/DDBJ whole genome shotgun (WGS) entry which is preliminary data.</text>
</comment>
<keyword evidence="3 8" id="KW-0812">Transmembrane</keyword>
<evidence type="ECO:0000256" key="8">
    <source>
        <dbReference type="SAM" id="Phobius"/>
    </source>
</evidence>
<evidence type="ECO:0000313" key="10">
    <source>
        <dbReference type="EMBL" id="KKS12065.1"/>
    </source>
</evidence>
<evidence type="ECO:0000256" key="7">
    <source>
        <dbReference type="SAM" id="MobiDB-lite"/>
    </source>
</evidence>
<dbReference type="EMBL" id="LCBN01000058">
    <property type="protein sequence ID" value="KKS12065.1"/>
    <property type="molecule type" value="Genomic_DNA"/>
</dbReference>
<accession>A0A0G0WGJ9</accession>
<dbReference type="GO" id="GO:0005886">
    <property type="term" value="C:plasma membrane"/>
    <property type="evidence" value="ECO:0007669"/>
    <property type="project" value="UniProtKB-SubCell"/>
</dbReference>
<dbReference type="Gene3D" id="1.25.40.10">
    <property type="entry name" value="Tetratricopeptide repeat domain"/>
    <property type="match status" value="1"/>
</dbReference>
<dbReference type="InterPro" id="IPR011990">
    <property type="entry name" value="TPR-like_helical_dom_sf"/>
</dbReference>
<feature type="transmembrane region" description="Helical" evidence="8">
    <location>
        <begin position="47"/>
        <end position="72"/>
    </location>
</feature>
<feature type="compositionally biased region" description="Low complexity" evidence="7">
    <location>
        <begin position="366"/>
        <end position="377"/>
    </location>
</feature>
<feature type="transmembrane region" description="Helical" evidence="8">
    <location>
        <begin position="141"/>
        <end position="163"/>
    </location>
</feature>
<proteinExistence type="predicted"/>
<dbReference type="PANTHER" id="PTHR36115">
    <property type="entry name" value="PROLINE-RICH ANTIGEN HOMOLOG-RELATED"/>
    <property type="match status" value="1"/>
</dbReference>